<gene>
    <name evidence="9" type="ORF">NUTIK01_03210</name>
</gene>
<evidence type="ECO:0000256" key="2">
    <source>
        <dbReference type="ARBA" id="ARBA00022475"/>
    </source>
</evidence>
<sequence>MSDLRFETRDPVRPAAGSKGRSGFHLDRQNRKIFGVCAGMANALDVDVTLVRIAWIAGTLIGFGSLILIYLAIALLVD</sequence>
<evidence type="ECO:0000256" key="4">
    <source>
        <dbReference type="ARBA" id="ARBA00022989"/>
    </source>
</evidence>
<evidence type="ECO:0000259" key="8">
    <source>
        <dbReference type="Pfam" id="PF04024"/>
    </source>
</evidence>
<keyword evidence="3 7" id="KW-0812">Transmembrane</keyword>
<feature type="region of interest" description="Disordered" evidence="6">
    <location>
        <begin position="1"/>
        <end position="23"/>
    </location>
</feature>
<name>A0ABQ6P2R3_9SPHN</name>
<feature type="domain" description="Phage shock protein PspC N-terminal" evidence="8">
    <location>
        <begin position="25"/>
        <end position="77"/>
    </location>
</feature>
<protein>
    <recommendedName>
        <fullName evidence="8">Phage shock protein PspC N-terminal domain-containing protein</fullName>
    </recommendedName>
</protein>
<dbReference type="InterPro" id="IPR052027">
    <property type="entry name" value="PspC"/>
</dbReference>
<evidence type="ECO:0000256" key="1">
    <source>
        <dbReference type="ARBA" id="ARBA00004162"/>
    </source>
</evidence>
<evidence type="ECO:0000256" key="5">
    <source>
        <dbReference type="ARBA" id="ARBA00023136"/>
    </source>
</evidence>
<dbReference type="PANTHER" id="PTHR33885">
    <property type="entry name" value="PHAGE SHOCK PROTEIN C"/>
    <property type="match status" value="1"/>
</dbReference>
<evidence type="ECO:0000313" key="10">
    <source>
        <dbReference type="Proteomes" id="UP001187221"/>
    </source>
</evidence>
<dbReference type="Proteomes" id="UP001187221">
    <property type="component" value="Unassembled WGS sequence"/>
</dbReference>
<accession>A0ABQ6P2R3</accession>
<comment type="caution">
    <text evidence="9">The sequence shown here is derived from an EMBL/GenBank/DDBJ whole genome shotgun (WGS) entry which is preliminary data.</text>
</comment>
<organism evidence="9 10">
    <name type="scientific">Novosphingobium pituita</name>
    <dbReference type="NCBI Taxonomy" id="3056842"/>
    <lineage>
        <taxon>Bacteria</taxon>
        <taxon>Pseudomonadati</taxon>
        <taxon>Pseudomonadota</taxon>
        <taxon>Alphaproteobacteria</taxon>
        <taxon>Sphingomonadales</taxon>
        <taxon>Sphingomonadaceae</taxon>
        <taxon>Novosphingobium</taxon>
    </lineage>
</organism>
<feature type="transmembrane region" description="Helical" evidence="7">
    <location>
        <begin position="53"/>
        <end position="77"/>
    </location>
</feature>
<dbReference type="InterPro" id="IPR007168">
    <property type="entry name" value="Phageshock_PspC_N"/>
</dbReference>
<keyword evidence="10" id="KW-1185">Reference proteome</keyword>
<evidence type="ECO:0000256" key="3">
    <source>
        <dbReference type="ARBA" id="ARBA00022692"/>
    </source>
</evidence>
<keyword evidence="2" id="KW-1003">Cell membrane</keyword>
<dbReference type="EMBL" id="BTFW01000001">
    <property type="protein sequence ID" value="GMM59544.1"/>
    <property type="molecule type" value="Genomic_DNA"/>
</dbReference>
<comment type="subcellular location">
    <subcellularLocation>
        <location evidence="1">Cell membrane</location>
        <topology evidence="1">Single-pass membrane protein</topology>
    </subcellularLocation>
</comment>
<reference evidence="9 10" key="1">
    <citation type="submission" date="2023-06" db="EMBL/GenBank/DDBJ databases">
        <title>Draft genome sequence of Novosphingobium sp. strain IK01.</title>
        <authorList>
            <person name="Hatamoto M."/>
            <person name="Ikarashi T."/>
            <person name="Yamaguchi T."/>
        </authorList>
    </citation>
    <scope>NUCLEOTIDE SEQUENCE [LARGE SCALE GENOMIC DNA]</scope>
    <source>
        <strain evidence="9 10">IK01</strain>
    </source>
</reference>
<evidence type="ECO:0000256" key="7">
    <source>
        <dbReference type="SAM" id="Phobius"/>
    </source>
</evidence>
<proteinExistence type="predicted"/>
<keyword evidence="4 7" id="KW-1133">Transmembrane helix</keyword>
<dbReference type="PANTHER" id="PTHR33885:SF3">
    <property type="entry name" value="PHAGE SHOCK PROTEIN C"/>
    <property type="match status" value="1"/>
</dbReference>
<keyword evidence="5 7" id="KW-0472">Membrane</keyword>
<evidence type="ECO:0000256" key="6">
    <source>
        <dbReference type="SAM" id="MobiDB-lite"/>
    </source>
</evidence>
<evidence type="ECO:0000313" key="9">
    <source>
        <dbReference type="EMBL" id="GMM59544.1"/>
    </source>
</evidence>
<feature type="compositionally biased region" description="Basic and acidic residues" evidence="6">
    <location>
        <begin position="1"/>
        <end position="12"/>
    </location>
</feature>
<dbReference type="Pfam" id="PF04024">
    <property type="entry name" value="PspC"/>
    <property type="match status" value="1"/>
</dbReference>